<evidence type="ECO:0000313" key="1">
    <source>
        <dbReference type="EMBL" id="EOC99622.1"/>
    </source>
</evidence>
<name>R1AR46_9FIRM</name>
<keyword evidence="2" id="KW-1185">Reference proteome</keyword>
<dbReference type="EMBL" id="ARZA01000260">
    <property type="protein sequence ID" value="EOC99622.1"/>
    <property type="molecule type" value="Genomic_DNA"/>
</dbReference>
<evidence type="ECO:0000313" key="2">
    <source>
        <dbReference type="Proteomes" id="UP000013378"/>
    </source>
</evidence>
<proteinExistence type="predicted"/>
<dbReference type="AlphaFoldDB" id="R1AR46"/>
<dbReference type="Proteomes" id="UP000013378">
    <property type="component" value="Unassembled WGS sequence"/>
</dbReference>
<protein>
    <submittedName>
        <fullName evidence="1">Uncharacterized protein</fullName>
    </submittedName>
</protein>
<reference evidence="1 2" key="1">
    <citation type="journal article" date="2015" name="Geomicrobiol. J.">
        <title>Caldisalinibacter kiritimatiensis gen. nov., sp. nov., a moderately thermohalophilic thiosulfate-reducing bacterium from a hypersaline microbial mat.</title>
        <authorList>
            <person name="Ben Hania W."/>
            <person name="Joseph M."/>
            <person name="Fiebig A."/>
            <person name="Bunk B."/>
            <person name="Klenk H.-P."/>
            <person name="Fardeau M.-L."/>
            <person name="Spring S."/>
        </authorList>
    </citation>
    <scope>NUCLEOTIDE SEQUENCE [LARGE SCALE GENOMIC DNA]</scope>
    <source>
        <strain evidence="1 2">L21-TH-D2</strain>
    </source>
</reference>
<accession>R1AR46</accession>
<gene>
    <name evidence="1" type="ORF">L21TH_2358</name>
</gene>
<comment type="caution">
    <text evidence="1">The sequence shown here is derived from an EMBL/GenBank/DDBJ whole genome shotgun (WGS) entry which is preliminary data.</text>
</comment>
<sequence length="38" mass="4396">MILPNSRRTTSPPLNIKNILNVMDIYSLTLGNINYYLE</sequence>
<organism evidence="1 2">
    <name type="scientific">Caldisalinibacter kiritimatiensis</name>
    <dbReference type="NCBI Taxonomy" id="1304284"/>
    <lineage>
        <taxon>Bacteria</taxon>
        <taxon>Bacillati</taxon>
        <taxon>Bacillota</taxon>
        <taxon>Tissierellia</taxon>
        <taxon>Tissierellales</taxon>
        <taxon>Thermohalobacteraceae</taxon>
        <taxon>Caldisalinibacter</taxon>
    </lineage>
</organism>